<accession>A0A011MI17</accession>
<sequence>MVFKLLQILILNLALIFDGNNFDKTKLQSELDYQVKAITDFQTITMATINEKVASHAESKRAEAEQAKATGNIAKAQELENEAEKWETGGAYRQGVDAITNAVGLALGGSPNAGVVAGAISPYINTEIKKATQDNEAANLIAHAVWGAVEAYTQGGKAGAGAVAAVTGEVGANIIAQNLFGKEPENLTEAEKQTVSELSQVAAGLAGGLSSSSGDSLSIAQSVKTGQGIGKNAVENNAFLDSQVSELFKDLEKAEKEGGSLEEVFLKYKELSDKQLQNIQENCQSAWCRYGVEKDNEEANQKALELVGFFNSQLSTLSNSTQERFIEFVIAENAKEINLINGARTPLEKAVVFLVNNFIEDRENKGIKISPKIASFAEKNKSILDERPKNLSPDGARRQGAFNEAKRQSGIPTSQQPSRTYPNVDRRGNPQPGQIYEFDLPKEGGGVKKVIIRDDAKGHFFGEDNPQNRGPHFNDHKGGHYDY</sequence>
<evidence type="ECO:0000256" key="4">
    <source>
        <dbReference type="ARBA" id="ARBA00023026"/>
    </source>
</evidence>
<organism evidence="8 9">
    <name type="scientific">Mannheimia granulomatis</name>
    <dbReference type="NCBI Taxonomy" id="85402"/>
    <lineage>
        <taxon>Bacteria</taxon>
        <taxon>Pseudomonadati</taxon>
        <taxon>Pseudomonadota</taxon>
        <taxon>Gammaproteobacteria</taxon>
        <taxon>Pasteurellales</taxon>
        <taxon>Pasteurellaceae</taxon>
        <taxon>Mannheimia</taxon>
    </lineage>
</organism>
<keyword evidence="4" id="KW-0843">Virulence</keyword>
<keyword evidence="9" id="KW-1185">Reference proteome</keyword>
<name>A0A011MI17_9PAST</name>
<reference evidence="8 9" key="1">
    <citation type="journal article" date="2014" name="Genome Announc.">
        <title>Genome Sequence of a Presumptive Mannheimia haemolytica Strain with an A1/A6-Cross-Reactive Serotype from a White-Tailed Deer (Odocoileus virginianus).</title>
        <authorList>
            <person name="Lawrence P.K."/>
            <person name="Bey R.F."/>
            <person name="Wiener B."/>
            <person name="Kittichotirat W."/>
            <person name="Bumgarner R.E."/>
        </authorList>
    </citation>
    <scope>NUCLEOTIDE SEQUENCE [LARGE SCALE GENOMIC DNA]</scope>
    <source>
        <strain evidence="8 9">PKL10</strain>
    </source>
</reference>
<keyword evidence="2" id="KW-0800">Toxin</keyword>
<dbReference type="InterPro" id="IPR028048">
    <property type="entry name" value="Tox-HNH-EHHH"/>
</dbReference>
<feature type="compositionally biased region" description="Basic and acidic residues" evidence="5">
    <location>
        <begin position="472"/>
        <end position="483"/>
    </location>
</feature>
<dbReference type="PATRIC" id="fig|1450449.3.peg.1312"/>
<dbReference type="Pfam" id="PF15657">
    <property type="entry name" value="Tox-HNH-EHHH"/>
    <property type="match status" value="1"/>
</dbReference>
<feature type="compositionally biased region" description="Polar residues" evidence="5">
    <location>
        <begin position="410"/>
        <end position="421"/>
    </location>
</feature>
<feature type="domain" description="HNH/Endo VII superfamily nuclease toxins" evidence="7">
    <location>
        <begin position="422"/>
        <end position="483"/>
    </location>
</feature>
<evidence type="ECO:0000256" key="2">
    <source>
        <dbReference type="ARBA" id="ARBA00022656"/>
    </source>
</evidence>
<evidence type="ECO:0000313" key="9">
    <source>
        <dbReference type="Proteomes" id="UP000054123"/>
    </source>
</evidence>
<feature type="domain" description="VENN motif-containing" evidence="6">
    <location>
        <begin position="184"/>
        <end position="238"/>
    </location>
</feature>
<dbReference type="GO" id="GO:0090729">
    <property type="term" value="F:toxin activity"/>
    <property type="evidence" value="ECO:0007669"/>
    <property type="project" value="UniProtKB-KW"/>
</dbReference>
<dbReference type="RefSeq" id="WP_051498306.1">
    <property type="nucleotide sequence ID" value="NZ_AVSP01000021.1"/>
</dbReference>
<keyword evidence="3" id="KW-1266">Target cell cytoplasm</keyword>
<gene>
    <name evidence="8" type="ORF">AK33_06685</name>
</gene>
<dbReference type="AlphaFoldDB" id="A0A011MI17"/>
<feature type="region of interest" description="Disordered" evidence="5">
    <location>
        <begin position="458"/>
        <end position="483"/>
    </location>
</feature>
<dbReference type="Pfam" id="PF04829">
    <property type="entry name" value="PT-VENN"/>
    <property type="match status" value="1"/>
</dbReference>
<protein>
    <submittedName>
        <fullName evidence="8">Uncharacterized protein</fullName>
    </submittedName>
</protein>
<comment type="subcellular location">
    <subcellularLocation>
        <location evidence="1">Target cell</location>
        <location evidence="1">Target cell cytoplasm</location>
    </subcellularLocation>
</comment>
<feature type="region of interest" description="Disordered" evidence="5">
    <location>
        <begin position="402"/>
        <end position="440"/>
    </location>
</feature>
<comment type="caution">
    <text evidence="8">The sequence shown here is derived from an EMBL/GenBank/DDBJ whole genome shotgun (WGS) entry which is preliminary data.</text>
</comment>
<evidence type="ECO:0000259" key="6">
    <source>
        <dbReference type="Pfam" id="PF04829"/>
    </source>
</evidence>
<evidence type="ECO:0000256" key="3">
    <source>
        <dbReference type="ARBA" id="ARBA00022913"/>
    </source>
</evidence>
<dbReference type="EMBL" id="JANJ01000005">
    <property type="protein sequence ID" value="EXI62121.1"/>
    <property type="molecule type" value="Genomic_DNA"/>
</dbReference>
<evidence type="ECO:0000256" key="5">
    <source>
        <dbReference type="SAM" id="MobiDB-lite"/>
    </source>
</evidence>
<evidence type="ECO:0000256" key="1">
    <source>
        <dbReference type="ARBA" id="ARBA00004219"/>
    </source>
</evidence>
<dbReference type="InterPro" id="IPR006914">
    <property type="entry name" value="VENN_dom"/>
</dbReference>
<evidence type="ECO:0000313" key="8">
    <source>
        <dbReference type="EMBL" id="EXI62121.1"/>
    </source>
</evidence>
<proteinExistence type="predicted"/>
<evidence type="ECO:0000259" key="7">
    <source>
        <dbReference type="Pfam" id="PF15657"/>
    </source>
</evidence>
<dbReference type="Proteomes" id="UP000054123">
    <property type="component" value="Unassembled WGS sequence"/>
</dbReference>